<feature type="compositionally biased region" description="Polar residues" evidence="8">
    <location>
        <begin position="211"/>
        <end position="225"/>
    </location>
</feature>
<evidence type="ECO:0000259" key="9">
    <source>
        <dbReference type="Pfam" id="PF06136"/>
    </source>
</evidence>
<comment type="similarity">
    <text evidence="7">Belongs to the SOSEKI family.</text>
</comment>
<feature type="compositionally biased region" description="Basic and acidic residues" evidence="8">
    <location>
        <begin position="179"/>
        <end position="193"/>
    </location>
</feature>
<keyword evidence="5" id="KW-0472">Membrane</keyword>
<evidence type="ECO:0000256" key="8">
    <source>
        <dbReference type="SAM" id="MobiDB-lite"/>
    </source>
</evidence>
<keyword evidence="4" id="KW-0132">Cell division</keyword>
<reference evidence="10 11" key="1">
    <citation type="journal article" date="2023" name="Science">
        <title>Elucidation of the pathway for biosynthesis of saponin adjuvants from the soapbark tree.</title>
        <authorList>
            <person name="Reed J."/>
            <person name="Orme A."/>
            <person name="El-Demerdash A."/>
            <person name="Owen C."/>
            <person name="Martin L.B.B."/>
            <person name="Misra R.C."/>
            <person name="Kikuchi S."/>
            <person name="Rejzek M."/>
            <person name="Martin A.C."/>
            <person name="Harkess A."/>
            <person name="Leebens-Mack J."/>
            <person name="Louveau T."/>
            <person name="Stephenson M.J."/>
            <person name="Osbourn A."/>
        </authorList>
    </citation>
    <scope>NUCLEOTIDE SEQUENCE [LARGE SCALE GENOMIC DNA]</scope>
    <source>
        <strain evidence="10">S10</strain>
    </source>
</reference>
<comment type="caution">
    <text evidence="10">The sequence shown here is derived from an EMBL/GenBank/DDBJ whole genome shotgun (WGS) entry which is preliminary data.</text>
</comment>
<dbReference type="GO" id="GO:0051258">
    <property type="term" value="P:protein polymerization"/>
    <property type="evidence" value="ECO:0007669"/>
    <property type="project" value="UniProtKB-ARBA"/>
</dbReference>
<evidence type="ECO:0000256" key="6">
    <source>
        <dbReference type="ARBA" id="ARBA00023306"/>
    </source>
</evidence>
<organism evidence="10 11">
    <name type="scientific">Quillaja saponaria</name>
    <name type="common">Soap bark tree</name>
    <dbReference type="NCBI Taxonomy" id="32244"/>
    <lineage>
        <taxon>Eukaryota</taxon>
        <taxon>Viridiplantae</taxon>
        <taxon>Streptophyta</taxon>
        <taxon>Embryophyta</taxon>
        <taxon>Tracheophyta</taxon>
        <taxon>Spermatophyta</taxon>
        <taxon>Magnoliopsida</taxon>
        <taxon>eudicotyledons</taxon>
        <taxon>Gunneridae</taxon>
        <taxon>Pentapetalae</taxon>
        <taxon>rosids</taxon>
        <taxon>fabids</taxon>
        <taxon>Fabales</taxon>
        <taxon>Quillajaceae</taxon>
        <taxon>Quillaja</taxon>
    </lineage>
</organism>
<evidence type="ECO:0000256" key="3">
    <source>
        <dbReference type="ARBA" id="ARBA00022475"/>
    </source>
</evidence>
<evidence type="ECO:0000256" key="1">
    <source>
        <dbReference type="ARBA" id="ARBA00004413"/>
    </source>
</evidence>
<evidence type="ECO:0000256" key="2">
    <source>
        <dbReference type="ARBA" id="ARBA00022473"/>
    </source>
</evidence>
<dbReference type="PANTHER" id="PTHR31083">
    <property type="entry name" value="UPSTREAM OF FLC PROTEIN (DUF966)"/>
    <property type="match status" value="1"/>
</dbReference>
<keyword evidence="2" id="KW-0217">Developmental protein</keyword>
<dbReference type="EMBL" id="JARAOO010000001">
    <property type="protein sequence ID" value="KAJ7982133.1"/>
    <property type="molecule type" value="Genomic_DNA"/>
</dbReference>
<keyword evidence="3" id="KW-1003">Cell membrane</keyword>
<feature type="domain" description="SOSEKI DIX-like" evidence="9">
    <location>
        <begin position="67"/>
        <end position="153"/>
    </location>
</feature>
<accession>A0AAD7VNK7</accession>
<evidence type="ECO:0000313" key="10">
    <source>
        <dbReference type="EMBL" id="KAJ7982133.1"/>
    </source>
</evidence>
<name>A0AAD7VNK7_QUISA</name>
<feature type="compositionally biased region" description="Basic and acidic residues" evidence="8">
    <location>
        <begin position="232"/>
        <end position="244"/>
    </location>
</feature>
<sequence>MLCSCKISSIATFFSSSLSFPSPLCVISLLERRGKIASHTETITGKTSRKRRNRGMEAKNGEVRRLQIIYFLSCMGCIEQPHLIRVHHLTRNGVNLRDVKRWLADLRGKDMPETFAWSYKRRYKTGYVWQDLVDDDLITPISDNEYVLKGSQINPNPIDTRLLCEKKAPILAGQKKILEDNEHQQIPSPKEELDYQTFPDSKIDTPFKFSSEISQESPPYSSERSTTTDEYDSSKLEEEKKNPDHGQSYKVNLEKNSSPFHLNQLSIKNYNEDNMDKIGTTPPANSPSTPSPTSFTKSKSGASNMFRNLITCRRVDTKDAVVVFNRVVKTGSKNTNLKPENKSEICKGDNLGGPGRFFGASWNHQQQQQYSDRKSYDGAKSSNKTKKKKEFMNQKTVSPAYKPVGGPNCSQCGKSFRPEKMNKHMKYCRGMKTLGKAAADPAGKTSFRSSNASSYNEDSSSYLLTN</sequence>
<dbReference type="PANTHER" id="PTHR31083:SF5">
    <property type="entry name" value="PROTEIN SOSEKI 1"/>
    <property type="match status" value="1"/>
</dbReference>
<feature type="region of interest" description="Disordered" evidence="8">
    <location>
        <begin position="179"/>
        <end position="257"/>
    </location>
</feature>
<feature type="region of interest" description="Disordered" evidence="8">
    <location>
        <begin position="356"/>
        <end position="404"/>
    </location>
</feature>
<evidence type="ECO:0000313" key="11">
    <source>
        <dbReference type="Proteomes" id="UP001163823"/>
    </source>
</evidence>
<protein>
    <submittedName>
        <fullName evidence="10">Protein UPSTREAM OF FLC</fullName>
    </submittedName>
</protein>
<dbReference type="AlphaFoldDB" id="A0AAD7VNK7"/>
<dbReference type="GO" id="GO:0005886">
    <property type="term" value="C:plasma membrane"/>
    <property type="evidence" value="ECO:0007669"/>
    <property type="project" value="UniProtKB-SubCell"/>
</dbReference>
<dbReference type="InterPro" id="IPR048351">
    <property type="entry name" value="SOK_DIX"/>
</dbReference>
<dbReference type="KEGG" id="qsa:O6P43_001290"/>
<evidence type="ECO:0000256" key="7">
    <source>
        <dbReference type="ARBA" id="ARBA00024211"/>
    </source>
</evidence>
<evidence type="ECO:0000256" key="4">
    <source>
        <dbReference type="ARBA" id="ARBA00022618"/>
    </source>
</evidence>
<dbReference type="GO" id="GO:0051301">
    <property type="term" value="P:cell division"/>
    <property type="evidence" value="ECO:0007669"/>
    <property type="project" value="UniProtKB-KW"/>
</dbReference>
<dbReference type="Pfam" id="PF06136">
    <property type="entry name" value="SOK"/>
    <property type="match status" value="1"/>
</dbReference>
<feature type="region of interest" description="Disordered" evidence="8">
    <location>
        <begin position="436"/>
        <end position="466"/>
    </location>
</feature>
<gene>
    <name evidence="10" type="ORF">O6P43_001290</name>
</gene>
<proteinExistence type="inferred from homology"/>
<feature type="region of interest" description="Disordered" evidence="8">
    <location>
        <begin position="273"/>
        <end position="300"/>
    </location>
</feature>
<dbReference type="Proteomes" id="UP001163823">
    <property type="component" value="Chromosome 1"/>
</dbReference>
<comment type="subcellular location">
    <subcellularLocation>
        <location evidence="1">Cell membrane</location>
        <topology evidence="1">Peripheral membrane protein</topology>
        <orientation evidence="1">Cytoplasmic side</orientation>
    </subcellularLocation>
</comment>
<keyword evidence="6" id="KW-0131">Cell cycle</keyword>
<feature type="compositionally biased region" description="Low complexity" evidence="8">
    <location>
        <begin position="280"/>
        <end position="298"/>
    </location>
</feature>
<dbReference type="InterPro" id="IPR010369">
    <property type="entry name" value="SOK"/>
</dbReference>
<evidence type="ECO:0000256" key="5">
    <source>
        <dbReference type="ARBA" id="ARBA00023136"/>
    </source>
</evidence>
<keyword evidence="11" id="KW-1185">Reference proteome</keyword>
<feature type="compositionally biased region" description="Low complexity" evidence="8">
    <location>
        <begin position="449"/>
        <end position="466"/>
    </location>
</feature>